<keyword evidence="2" id="KW-0472">Membrane</keyword>
<reference evidence="3" key="1">
    <citation type="submission" date="2025-08" db="UniProtKB">
        <authorList>
            <consortium name="Ensembl"/>
        </authorList>
    </citation>
    <scope>IDENTIFICATION</scope>
</reference>
<keyword evidence="4" id="KW-1185">Reference proteome</keyword>
<reference evidence="3" key="2">
    <citation type="submission" date="2025-09" db="UniProtKB">
        <authorList>
            <consortium name="Ensembl"/>
        </authorList>
    </citation>
    <scope>IDENTIFICATION</scope>
</reference>
<keyword evidence="2" id="KW-1133">Transmembrane helix</keyword>
<dbReference type="Ensembl" id="ENSAOWT00000024423.1">
    <property type="protein sequence ID" value="ENSAOWP00000021581.1"/>
    <property type="gene ID" value="ENSAOWG00000014584.1"/>
</dbReference>
<evidence type="ECO:0000313" key="4">
    <source>
        <dbReference type="Proteomes" id="UP000694424"/>
    </source>
</evidence>
<proteinExistence type="predicted"/>
<accession>A0A8B9SBN6</accession>
<keyword evidence="2" id="KW-0812">Transmembrane</keyword>
<feature type="compositionally biased region" description="Polar residues" evidence="1">
    <location>
        <begin position="1"/>
        <end position="12"/>
    </location>
</feature>
<evidence type="ECO:0000313" key="3">
    <source>
        <dbReference type="Ensembl" id="ENSAOWP00000021581.1"/>
    </source>
</evidence>
<name>A0A8B9SBN6_APTOW</name>
<feature type="transmembrane region" description="Helical" evidence="2">
    <location>
        <begin position="94"/>
        <end position="118"/>
    </location>
</feature>
<feature type="transmembrane region" description="Helical" evidence="2">
    <location>
        <begin position="124"/>
        <end position="145"/>
    </location>
</feature>
<sequence length="212" mass="22990">LLGAPTASNRSGRTVGGAQLSHPLSRTTGLSYTIPIASFIGNRNTILLSPCQHGGVCGSPGTSVVAEAQLAPAKSLLPAFSFFFLPLCMFGCKFSLLITVLVSSVSGILMAFALIYTWMVISPLVQGLLAFSVGLLVLAAVAYVLPHCRGLQFAVTLPNFFFLLLNPPNLITENSKASLFIIKNREKLRPSFLDLFRTPQIRKHTFILMYTW</sequence>
<dbReference type="AlphaFoldDB" id="A0A8B9SBN6"/>
<dbReference type="Proteomes" id="UP000694424">
    <property type="component" value="Unplaced"/>
</dbReference>
<organism evidence="3 4">
    <name type="scientific">Apteryx owenii</name>
    <name type="common">Little spotted kiwi</name>
    <dbReference type="NCBI Taxonomy" id="8824"/>
    <lineage>
        <taxon>Eukaryota</taxon>
        <taxon>Metazoa</taxon>
        <taxon>Chordata</taxon>
        <taxon>Craniata</taxon>
        <taxon>Vertebrata</taxon>
        <taxon>Euteleostomi</taxon>
        <taxon>Archelosauria</taxon>
        <taxon>Archosauria</taxon>
        <taxon>Dinosauria</taxon>
        <taxon>Saurischia</taxon>
        <taxon>Theropoda</taxon>
        <taxon>Coelurosauria</taxon>
        <taxon>Aves</taxon>
        <taxon>Palaeognathae</taxon>
        <taxon>Apterygiformes</taxon>
        <taxon>Apterygidae</taxon>
        <taxon>Apteryx</taxon>
    </lineage>
</organism>
<evidence type="ECO:0000256" key="2">
    <source>
        <dbReference type="SAM" id="Phobius"/>
    </source>
</evidence>
<protein>
    <submittedName>
        <fullName evidence="3">Uncharacterized protein</fullName>
    </submittedName>
</protein>
<feature type="region of interest" description="Disordered" evidence="1">
    <location>
        <begin position="1"/>
        <end position="20"/>
    </location>
</feature>
<evidence type="ECO:0000256" key="1">
    <source>
        <dbReference type="SAM" id="MobiDB-lite"/>
    </source>
</evidence>